<name>A0A1M5RB36_9GAMM</name>
<proteinExistence type="predicted"/>
<feature type="signal peptide" evidence="1">
    <location>
        <begin position="1"/>
        <end position="18"/>
    </location>
</feature>
<protein>
    <submittedName>
        <fullName evidence="2">Bor protein</fullName>
    </submittedName>
</protein>
<reference evidence="3" key="1">
    <citation type="submission" date="2016-11" db="EMBL/GenBank/DDBJ databases">
        <authorList>
            <person name="Varghese N."/>
            <person name="Submissions S."/>
        </authorList>
    </citation>
    <scope>NUCLEOTIDE SEQUENCE [LARGE SCALE GENOMIC DNA]</scope>
    <source>
        <strain evidence="3">DSM 16917</strain>
    </source>
</reference>
<dbReference type="Pfam" id="PF06291">
    <property type="entry name" value="Lambda_Bor"/>
    <property type="match status" value="1"/>
</dbReference>
<sequence length="105" mass="11452">MKQLFLAASLTLCLSACSTVTIKPDPNVTVSNLPSYEETRHFFMWGLAGEERVNVKEVCGEQGAAQMQSQATFLNGLLSTLTLGIYSPHSVKVWCSDKALNQEAV</sequence>
<dbReference type="EMBL" id="FQXG01000002">
    <property type="protein sequence ID" value="SHH23289.1"/>
    <property type="molecule type" value="Genomic_DNA"/>
</dbReference>
<dbReference type="OrthoDB" id="332829at2"/>
<feature type="chain" id="PRO_5009913417" evidence="1">
    <location>
        <begin position="19"/>
        <end position="105"/>
    </location>
</feature>
<dbReference type="AlphaFoldDB" id="A0A1M5RB36"/>
<evidence type="ECO:0000313" key="2">
    <source>
        <dbReference type="EMBL" id="SHH23289.1"/>
    </source>
</evidence>
<evidence type="ECO:0000256" key="1">
    <source>
        <dbReference type="SAM" id="SignalP"/>
    </source>
</evidence>
<organism evidence="2 3">
    <name type="scientific">Ferrimonas marina</name>
    <dbReference type="NCBI Taxonomy" id="299255"/>
    <lineage>
        <taxon>Bacteria</taxon>
        <taxon>Pseudomonadati</taxon>
        <taxon>Pseudomonadota</taxon>
        <taxon>Gammaproteobacteria</taxon>
        <taxon>Alteromonadales</taxon>
        <taxon>Ferrimonadaceae</taxon>
        <taxon>Ferrimonas</taxon>
    </lineage>
</organism>
<dbReference type="STRING" id="299255.SAMN02745129_1547"/>
<keyword evidence="3" id="KW-1185">Reference proteome</keyword>
<gene>
    <name evidence="2" type="ORF">SAMN02745129_1547</name>
</gene>
<keyword evidence="1" id="KW-0732">Signal</keyword>
<evidence type="ECO:0000313" key="3">
    <source>
        <dbReference type="Proteomes" id="UP000184268"/>
    </source>
</evidence>
<dbReference type="RefSeq" id="WP_067657576.1">
    <property type="nucleotide sequence ID" value="NZ_FQXG01000002.1"/>
</dbReference>
<dbReference type="InterPro" id="IPR010438">
    <property type="entry name" value="Lambda_Bor"/>
</dbReference>
<accession>A0A1M5RB36</accession>
<dbReference type="Proteomes" id="UP000184268">
    <property type="component" value="Unassembled WGS sequence"/>
</dbReference>